<protein>
    <submittedName>
        <fullName evidence="2">Uncharacterized protein</fullName>
    </submittedName>
</protein>
<dbReference type="Proteomes" id="UP000235728">
    <property type="component" value="Unassembled WGS sequence"/>
</dbReference>
<evidence type="ECO:0000313" key="2">
    <source>
        <dbReference type="EMBL" id="PMB64343.1"/>
    </source>
</evidence>
<accession>A0A2N6NAN9</accession>
<gene>
    <name evidence="2" type="ORF">BM221_009729</name>
</gene>
<organism evidence="2 3">
    <name type="scientific">Beauveria bassiana</name>
    <name type="common">White muscardine disease fungus</name>
    <name type="synonym">Tritirachium shiotae</name>
    <dbReference type="NCBI Taxonomy" id="176275"/>
    <lineage>
        <taxon>Eukaryota</taxon>
        <taxon>Fungi</taxon>
        <taxon>Dikarya</taxon>
        <taxon>Ascomycota</taxon>
        <taxon>Pezizomycotina</taxon>
        <taxon>Sordariomycetes</taxon>
        <taxon>Hypocreomycetidae</taxon>
        <taxon>Hypocreales</taxon>
        <taxon>Cordycipitaceae</taxon>
        <taxon>Beauveria</taxon>
    </lineage>
</organism>
<dbReference type="AlphaFoldDB" id="A0A2N6NAN9"/>
<name>A0A2N6NAN9_BEABA</name>
<reference evidence="2 3" key="1">
    <citation type="journal article" date="2016" name="Appl. Microbiol. Biotechnol.">
        <title>Characterization of T-DNA insertion mutants with decreased virulence in the entomopathogenic fungus Beauveria bassiana JEF-007.</title>
        <authorList>
            <person name="Kim S."/>
            <person name="Lee S.J."/>
            <person name="Nai Y.S."/>
            <person name="Yu J.S."/>
            <person name="Lee M.R."/>
            <person name="Yang Y.T."/>
            <person name="Kim J.S."/>
        </authorList>
    </citation>
    <scope>NUCLEOTIDE SEQUENCE [LARGE SCALE GENOMIC DNA]</scope>
    <source>
        <strain evidence="2 3">JEF-007</strain>
    </source>
</reference>
<comment type="caution">
    <text evidence="2">The sequence shown here is derived from an EMBL/GenBank/DDBJ whole genome shotgun (WGS) entry which is preliminary data.</text>
</comment>
<proteinExistence type="predicted"/>
<sequence length="92" mass="10078">MPTKRPMAASCTTLALKRAVGFGSRSEACRKTHGGRFDERVEGAELHADVCEWEHYSTGPLEKSQGELELVKSSQQHHGAADDEAVVEHAME</sequence>
<feature type="region of interest" description="Disordered" evidence="1">
    <location>
        <begin position="68"/>
        <end position="92"/>
    </location>
</feature>
<dbReference type="EMBL" id="MRVG01000013">
    <property type="protein sequence ID" value="PMB64343.1"/>
    <property type="molecule type" value="Genomic_DNA"/>
</dbReference>
<evidence type="ECO:0000256" key="1">
    <source>
        <dbReference type="SAM" id="MobiDB-lite"/>
    </source>
</evidence>
<evidence type="ECO:0000313" key="3">
    <source>
        <dbReference type="Proteomes" id="UP000235728"/>
    </source>
</evidence>